<evidence type="ECO:0000259" key="1">
    <source>
        <dbReference type="Pfam" id="PF13086"/>
    </source>
</evidence>
<dbReference type="Pfam" id="PF13086">
    <property type="entry name" value="AAA_11"/>
    <property type="match status" value="1"/>
</dbReference>
<evidence type="ECO:0000313" key="3">
    <source>
        <dbReference type="EMBL" id="TDH71224.1"/>
    </source>
</evidence>
<dbReference type="InterPro" id="IPR027417">
    <property type="entry name" value="P-loop_NTPase"/>
</dbReference>
<dbReference type="FunFam" id="3.40.50.300:FF:001660">
    <property type="entry name" value="NF-X1 finger and helicase protein, putative"/>
    <property type="match status" value="1"/>
</dbReference>
<dbReference type="GO" id="GO:0031380">
    <property type="term" value="C:nuclear RNA-directed RNA polymerase complex"/>
    <property type="evidence" value="ECO:0007669"/>
    <property type="project" value="TreeGrafter"/>
</dbReference>
<feature type="domain" description="DNA2/NAM7 helicase helicase" evidence="1">
    <location>
        <begin position="104"/>
        <end position="419"/>
    </location>
</feature>
<dbReference type="Proteomes" id="UP000294530">
    <property type="component" value="Unassembled WGS sequence"/>
</dbReference>
<dbReference type="RefSeq" id="XP_067820723.1">
    <property type="nucleotide sequence ID" value="XM_067967176.1"/>
</dbReference>
<reference evidence="3 4" key="1">
    <citation type="journal article" date="2021" name="Genome Biol.">
        <title>AFLAP: assembly-free linkage analysis pipeline using k-mers from genome sequencing data.</title>
        <authorList>
            <person name="Fletcher K."/>
            <person name="Zhang L."/>
            <person name="Gil J."/>
            <person name="Han R."/>
            <person name="Cavanaugh K."/>
            <person name="Michelmore R."/>
        </authorList>
    </citation>
    <scope>NUCLEOTIDE SEQUENCE [LARGE SCALE GENOMIC DNA]</scope>
    <source>
        <strain evidence="3 4">SF5</strain>
    </source>
</reference>
<dbReference type="GeneID" id="94352847"/>
<gene>
    <name evidence="3" type="ORF">CCR75_009131</name>
</gene>
<dbReference type="SUPFAM" id="SSF52540">
    <property type="entry name" value="P-loop containing nucleoside triphosphate hydrolases"/>
    <property type="match status" value="1"/>
</dbReference>
<dbReference type="InterPro" id="IPR045055">
    <property type="entry name" value="DNA2/NAM7-like"/>
</dbReference>
<dbReference type="OrthoDB" id="2423195at2759"/>
<dbReference type="GO" id="GO:0031048">
    <property type="term" value="P:regulatory ncRNA-mediated heterochromatin formation"/>
    <property type="evidence" value="ECO:0007669"/>
    <property type="project" value="TreeGrafter"/>
</dbReference>
<dbReference type="EMBL" id="SHOA02000004">
    <property type="protein sequence ID" value="TDH71224.1"/>
    <property type="molecule type" value="Genomic_DNA"/>
</dbReference>
<evidence type="ECO:0000313" key="4">
    <source>
        <dbReference type="Proteomes" id="UP000294530"/>
    </source>
</evidence>
<dbReference type="PANTHER" id="PTHR10887">
    <property type="entry name" value="DNA2/NAM7 HELICASE FAMILY"/>
    <property type="match status" value="1"/>
</dbReference>
<dbReference type="PANTHER" id="PTHR10887:SF341">
    <property type="entry name" value="NFX1-TYPE ZINC FINGER-CONTAINING PROTEIN 1"/>
    <property type="match status" value="1"/>
</dbReference>
<dbReference type="KEGG" id="blac:94352847"/>
<feature type="domain" description="DNA2/NAM7 helicase-like C-terminal" evidence="2">
    <location>
        <begin position="436"/>
        <end position="670"/>
    </location>
</feature>
<dbReference type="CDD" id="cd18808">
    <property type="entry name" value="SF1_C_Upf1"/>
    <property type="match status" value="1"/>
</dbReference>
<dbReference type="InterPro" id="IPR041677">
    <property type="entry name" value="DNA2/NAM7_AAA_11"/>
</dbReference>
<organism evidence="3 4">
    <name type="scientific">Bremia lactucae</name>
    <name type="common">Lettuce downy mildew</name>
    <dbReference type="NCBI Taxonomy" id="4779"/>
    <lineage>
        <taxon>Eukaryota</taxon>
        <taxon>Sar</taxon>
        <taxon>Stramenopiles</taxon>
        <taxon>Oomycota</taxon>
        <taxon>Peronosporomycetes</taxon>
        <taxon>Peronosporales</taxon>
        <taxon>Peronosporaceae</taxon>
        <taxon>Bremia</taxon>
    </lineage>
</organism>
<dbReference type="Gene3D" id="3.40.50.300">
    <property type="entry name" value="P-loop containing nucleotide triphosphate hydrolases"/>
    <property type="match status" value="2"/>
</dbReference>
<dbReference type="GO" id="GO:0004386">
    <property type="term" value="F:helicase activity"/>
    <property type="evidence" value="ECO:0007669"/>
    <property type="project" value="InterPro"/>
</dbReference>
<dbReference type="CDD" id="cd17936">
    <property type="entry name" value="EEXXEc_NFX1"/>
    <property type="match status" value="1"/>
</dbReference>
<protein>
    <recommendedName>
        <fullName evidence="5">NFX1-type zinc finger-containing protein 1</fullName>
    </recommendedName>
</protein>
<comment type="caution">
    <text evidence="3">The sequence shown here is derived from an EMBL/GenBank/DDBJ whole genome shotgun (WGS) entry which is preliminary data.</text>
</comment>
<dbReference type="InterPro" id="IPR047187">
    <property type="entry name" value="SF1_C_Upf1"/>
</dbReference>
<accession>A0A976FRJ5</accession>
<proteinExistence type="predicted"/>
<evidence type="ECO:0000259" key="2">
    <source>
        <dbReference type="Pfam" id="PF13087"/>
    </source>
</evidence>
<keyword evidence="4" id="KW-1185">Reference proteome</keyword>
<name>A0A976FRJ5_BRELC</name>
<evidence type="ECO:0008006" key="5">
    <source>
        <dbReference type="Google" id="ProtNLM"/>
    </source>
</evidence>
<dbReference type="InterPro" id="IPR041679">
    <property type="entry name" value="DNA2/NAM7-like_C"/>
</dbReference>
<sequence>MLLLEFNNVFFFAYETVLRALQKLQPAAMPFLEYLAPETPPEPGLLPMEAPLYCLSDGFTFDLSPILQKHGRRTLMRPESLQLSPLSQASHDECEAALVRYSRLENDQAKALVKALSSRVACIQGLPGSGKSYIGSMLTHIIVKAQVSPVLVVCYTNHALDQFLCHLLDTGLTKLVRIGGQCKEPRLEKYNLNNLHNSYPGYVLKLLYETLDENADAIAIALKDLDRHTRRPTWNMLKMFLEINYPDEFDSFAARNAELYEECWEIAGCEDIVDYWIKGDDLSPFERRRQNFNRWRHTSNVWQWDLEKRHRILSEWVGAMRIGRLEELIEAQKAYNETINKIETVRHQSDVELLESMEIIGMTTTGVAKNQKKLAAVLPPVIICEEAGEVLEAQLMTCLSPSCQQLVLIGDHQQLRPHISDHNLSVESAIGKRFALDVSLLERLVAPASALPFWVLTEQHRMRPQISQLLRMLFYPNVRDAHETLNYPRLLGVGKDVVFVNHNHSEDSASAILGASSRSHSNEYEAEYLVAALKYLLQQGYHTNDIAILTPYVGQLMKLRNALRGQFIVELNELDLEEIHRTLDEEEVVEEKAQFGASSALKANKKELLGAIRAATIDNFQGEEATVVLASLVRSSTNVHGRSTIGFLKTPNRINVLLSRAKHGLILVGHGELLCAKSPLWQKVIEQLQSDGCYGNGLPLYCQQHPEYQRVAPNPASFALLAPDGGCLRPCQTRLPRCGHACPKLCHIDEPSHNAVYCTQPCPRLQDDCAHVCPGICGDPCGRCKVPVGSIWLPCGHAYNDARCYEAKMSSKLRCKILVDKVVPECGHVLRVTCSNPIIMCSRTCGAILPCGHGCSRKCTECIRDTMLASESDVEFPIEPTEHGTCQKECERLLPCCHRCRGKCHGQAPCPPCQHICDVFSCEHGSCNHLCCDPCAACSEKCSWSCEHSGDCPLPCGAPCTRPLCDLRCTKFLKCGHQCPSICGEECPAPKFCHECGDDIIKQRVVDVILFQTYEDIDPSEDPVLVLQCCSMVYTMATLDGTLHMATYYDRNGKPLGPLPGGFLKTPQCPNCAKPIRRLRRYGRVTKRAAIDAAEKNFITHSYRQLNALQERVNAVVEADEVPDRALRSDLQLFGATIKRPPCQKVYEACVSLLTKAKGGRGGGDVRIDRNLLPVPDSKFPFLGNFALLYAQLARVPSSDLKKKASRYARQAIKEFEKNSFKIQAREARLLLVQSLIADAELKLSESVCTEKMRKDREEEVEQLACETQHELLSLEKSPESFLDQHRQDLISFCERLLSVKRYIFSRSHHKRKKND</sequence>
<dbReference type="CDD" id="cd06008">
    <property type="entry name" value="NF-X1-zinc-finger"/>
    <property type="match status" value="1"/>
</dbReference>
<dbReference type="Pfam" id="PF13087">
    <property type="entry name" value="AAA_12"/>
    <property type="match status" value="1"/>
</dbReference>